<keyword evidence="2" id="KW-1185">Reference proteome</keyword>
<evidence type="ECO:0000313" key="1">
    <source>
        <dbReference type="EnsemblPlants" id="AVESA.00010b.r2.7CG0699870.1.CDS"/>
    </source>
</evidence>
<reference evidence="1" key="1">
    <citation type="submission" date="2021-05" db="EMBL/GenBank/DDBJ databases">
        <authorList>
            <person name="Scholz U."/>
            <person name="Mascher M."/>
            <person name="Fiebig A."/>
        </authorList>
    </citation>
    <scope>NUCLEOTIDE SEQUENCE [LARGE SCALE GENOMIC DNA]</scope>
</reference>
<dbReference type="Proteomes" id="UP001732700">
    <property type="component" value="Chromosome 7C"/>
</dbReference>
<accession>A0ACD6A731</accession>
<sequence length="121" mass="13124">MYSLRQLAGTGSTRLGRFGGRRSVSATSNAAAPVAGDQGVRMDPARQQPHAPEGRQQDRNRDDDTHTTHGDVMTDSFGAGYSTRSDEEGFGGVYGQNDPEYRAAMGSKEKRRHLDADKHAT</sequence>
<organism evidence="1 2">
    <name type="scientific">Avena sativa</name>
    <name type="common">Oat</name>
    <dbReference type="NCBI Taxonomy" id="4498"/>
    <lineage>
        <taxon>Eukaryota</taxon>
        <taxon>Viridiplantae</taxon>
        <taxon>Streptophyta</taxon>
        <taxon>Embryophyta</taxon>
        <taxon>Tracheophyta</taxon>
        <taxon>Spermatophyta</taxon>
        <taxon>Magnoliopsida</taxon>
        <taxon>Liliopsida</taxon>
        <taxon>Poales</taxon>
        <taxon>Poaceae</taxon>
        <taxon>BOP clade</taxon>
        <taxon>Pooideae</taxon>
        <taxon>Poodae</taxon>
        <taxon>Poeae</taxon>
        <taxon>Poeae Chloroplast Group 1 (Aveneae type)</taxon>
        <taxon>Aveninae</taxon>
        <taxon>Avena</taxon>
    </lineage>
</organism>
<name>A0ACD6A731_AVESA</name>
<protein>
    <submittedName>
        <fullName evidence="1">Uncharacterized protein</fullName>
    </submittedName>
</protein>
<dbReference type="EnsemblPlants" id="AVESA.00010b.r2.7CG0699870.1">
    <property type="protein sequence ID" value="AVESA.00010b.r2.7CG0699870.1.CDS"/>
    <property type="gene ID" value="AVESA.00010b.r2.7CG0699870"/>
</dbReference>
<evidence type="ECO:0000313" key="2">
    <source>
        <dbReference type="Proteomes" id="UP001732700"/>
    </source>
</evidence>
<reference evidence="1" key="2">
    <citation type="submission" date="2025-09" db="UniProtKB">
        <authorList>
            <consortium name="EnsemblPlants"/>
        </authorList>
    </citation>
    <scope>IDENTIFICATION</scope>
</reference>
<proteinExistence type="predicted"/>